<dbReference type="EMBL" id="JAOVZQ010000001">
    <property type="protein sequence ID" value="MCY0095686.1"/>
    <property type="molecule type" value="Genomic_DNA"/>
</dbReference>
<gene>
    <name evidence="2" type="ORF">OEG82_16910</name>
</gene>
<dbReference type="Pfam" id="PF07992">
    <property type="entry name" value="Pyr_redox_2"/>
    <property type="match status" value="1"/>
</dbReference>
<dbReference type="PRINTS" id="PR00368">
    <property type="entry name" value="FADPNR"/>
</dbReference>
<organism evidence="2 3">
    <name type="scientific">Hoeflea ulvae</name>
    <dbReference type="NCBI Taxonomy" id="2983764"/>
    <lineage>
        <taxon>Bacteria</taxon>
        <taxon>Pseudomonadati</taxon>
        <taxon>Pseudomonadota</taxon>
        <taxon>Alphaproteobacteria</taxon>
        <taxon>Hyphomicrobiales</taxon>
        <taxon>Rhizobiaceae</taxon>
        <taxon>Hoeflea</taxon>
    </lineage>
</organism>
<evidence type="ECO:0000259" key="1">
    <source>
        <dbReference type="Pfam" id="PF07992"/>
    </source>
</evidence>
<name>A0ABT3YIG8_9HYPH</name>
<feature type="domain" description="FAD/NAD(P)-binding" evidence="1">
    <location>
        <begin position="19"/>
        <end position="228"/>
    </location>
</feature>
<keyword evidence="3" id="KW-1185">Reference proteome</keyword>
<dbReference type="RefSeq" id="WP_267613564.1">
    <property type="nucleotide sequence ID" value="NZ_JAOVZQ010000001.1"/>
</dbReference>
<evidence type="ECO:0000313" key="2">
    <source>
        <dbReference type="EMBL" id="MCY0095686.1"/>
    </source>
</evidence>
<proteinExistence type="predicted"/>
<dbReference type="InterPro" id="IPR023753">
    <property type="entry name" value="FAD/NAD-binding_dom"/>
</dbReference>
<dbReference type="Gene3D" id="3.50.50.60">
    <property type="entry name" value="FAD/NAD(P)-binding domain"/>
    <property type="match status" value="1"/>
</dbReference>
<comment type="caution">
    <text evidence="2">The sequence shown here is derived from an EMBL/GenBank/DDBJ whole genome shotgun (WGS) entry which is preliminary data.</text>
</comment>
<protein>
    <submittedName>
        <fullName evidence="2">FAD-dependent oxidoreductase</fullName>
    </submittedName>
</protein>
<dbReference type="Proteomes" id="UP001081283">
    <property type="component" value="Unassembled WGS sequence"/>
</dbReference>
<evidence type="ECO:0000313" key="3">
    <source>
        <dbReference type="Proteomes" id="UP001081283"/>
    </source>
</evidence>
<dbReference type="SUPFAM" id="SSF51905">
    <property type="entry name" value="FAD/NAD(P)-binding domain"/>
    <property type="match status" value="1"/>
</dbReference>
<reference evidence="2" key="1">
    <citation type="submission" date="2022-10" db="EMBL/GenBank/DDBJ databases">
        <title>Hoeflea sp. J2-29, isolated from marine algae.</title>
        <authorList>
            <person name="Kristyanto S."/>
            <person name="Kim J.M."/>
            <person name="Jeon C.O."/>
        </authorList>
    </citation>
    <scope>NUCLEOTIDE SEQUENCE</scope>
    <source>
        <strain evidence="2">J2-29</strain>
    </source>
</reference>
<dbReference type="InterPro" id="IPR036188">
    <property type="entry name" value="FAD/NAD-bd_sf"/>
</dbReference>
<sequence length="500" mass="55474">MTDTETLAPNTMTEPVKCDLCIIGAGMAGLNALFVATQYLEPGARVILIDRRDGAGGMWADVYDYCRLHQPHPAFTVGNLDWGWSKPTHYLATGAEVEAHLKACLDKMKSRVRLETLFGHEAVSCEEIEMPGGAIARVECRSGSAGELQTIEAKRVIKAAGFDVPRLEPLKLSSAHVTSTTPEDLKPGSGDTAPVVIVGGGKTGMDTAHTLISRSPGREVSLINGRGTAFVRRETFFPRGVKLWWDGEMIATFFRDAALRFDGRNEDEVFAHLRSTLMVHLPGSAENFFFGILSDQERDTIANGLTAKHDDYLEDVVDGAIGPEMVMRSGKRHAVAEGSVFVNCTGHLVRQDHEYEPYLSKHGTILAITTRSLPYFLSTASGYFLTHLFFTGKLADLPLYELDCEAIMKHGNHIYHTALMSLSFMNLLMMLQTLPFKVFDQCGLDIDRLYPLHRRAWVLIDLKLNSKRYIEHCRAALDQVREIHQVRCGPLDHGTERLAA</sequence>
<accession>A0ABT3YIG8</accession>